<dbReference type="InterPro" id="IPR000225">
    <property type="entry name" value="Armadillo"/>
</dbReference>
<dbReference type="OrthoDB" id="248923at2759"/>
<dbReference type="Proteomes" id="UP000283210">
    <property type="component" value="Chromosome 16"/>
</dbReference>
<dbReference type="SMART" id="SM00185">
    <property type="entry name" value="ARM"/>
    <property type="match status" value="2"/>
</dbReference>
<organism evidence="2 3">
    <name type="scientific">Oryzias javanicus</name>
    <name type="common">Javanese ricefish</name>
    <name type="synonym">Aplocheilus javanicus</name>
    <dbReference type="NCBI Taxonomy" id="123683"/>
    <lineage>
        <taxon>Eukaryota</taxon>
        <taxon>Metazoa</taxon>
        <taxon>Chordata</taxon>
        <taxon>Craniata</taxon>
        <taxon>Vertebrata</taxon>
        <taxon>Euteleostomi</taxon>
        <taxon>Actinopterygii</taxon>
        <taxon>Neopterygii</taxon>
        <taxon>Teleostei</taxon>
        <taxon>Neoteleostei</taxon>
        <taxon>Acanthomorphata</taxon>
        <taxon>Ovalentaria</taxon>
        <taxon>Atherinomorphae</taxon>
        <taxon>Beloniformes</taxon>
        <taxon>Adrianichthyidae</taxon>
        <taxon>Oryziinae</taxon>
        <taxon>Oryzias</taxon>
    </lineage>
</organism>
<dbReference type="SUPFAM" id="SSF48371">
    <property type="entry name" value="ARM repeat"/>
    <property type="match status" value="1"/>
</dbReference>
<dbReference type="InterPro" id="IPR016024">
    <property type="entry name" value="ARM-type_fold"/>
</dbReference>
<dbReference type="PANTHER" id="PTHR46241">
    <property type="entry name" value="ARMADILLO REPEAT-CONTAINING PROTEIN 4 ARMC4"/>
    <property type="match status" value="1"/>
</dbReference>
<dbReference type="AlphaFoldDB" id="A0A3S2PCF5"/>
<feature type="region of interest" description="Disordered" evidence="1">
    <location>
        <begin position="337"/>
        <end position="359"/>
    </location>
</feature>
<keyword evidence="3" id="KW-1185">Reference proteome</keyword>
<dbReference type="EMBL" id="CM012452">
    <property type="protein sequence ID" value="RVE63104.1"/>
    <property type="molecule type" value="Genomic_DNA"/>
</dbReference>
<gene>
    <name evidence="2" type="ORF">OJAV_G00165210</name>
</gene>
<sequence length="359" mass="40055">MSNPGPKVRPGNKLPVKPAGALGRASSDLRRLQSLLAKDGPRQEVGDLSHGRSTPSPKHSRLRTERSISSEAAELERFSITYKEQRCFSSHPLEKLFSGILTSLIKNRLCSEWIDRAPPESVFRVLVCLRLLIRDPNYQLILHQLHGVDLLARHMESVAARYLSRGEQGLESQSLVTMTYIFQKLSSAENQRLWVMKSGAHTSLVKLLHARDSGVVQGALLALTAVAQSPECKQELGELPVVETLLVILQEHDLLSKKMSGELLRLLSPVPQVRSQVRELGGVPVLLSLLHGPHVKLLWTVCWVLVQLCEDPEARVEIRSWGGVQQLLRLLSSDRSHISEPWSGKRSRGLRRSRTTAPP</sequence>
<evidence type="ECO:0000313" key="2">
    <source>
        <dbReference type="EMBL" id="RVE63104.1"/>
    </source>
</evidence>
<dbReference type="PANTHER" id="PTHR46241:SF1">
    <property type="entry name" value="OUTER DYNEIN ARM-DOCKING COMPLEX SUBUNIT 2"/>
    <property type="match status" value="1"/>
</dbReference>
<feature type="region of interest" description="Disordered" evidence="1">
    <location>
        <begin position="36"/>
        <end position="67"/>
    </location>
</feature>
<reference evidence="2 3" key="1">
    <citation type="submission" date="2018-11" db="EMBL/GenBank/DDBJ databases">
        <authorList>
            <person name="Lopez-Roques C."/>
            <person name="Donnadieu C."/>
            <person name="Bouchez O."/>
            <person name="Klopp C."/>
            <person name="Cabau C."/>
            <person name="Zahm M."/>
        </authorList>
    </citation>
    <scope>NUCLEOTIDE SEQUENCE [LARGE SCALE GENOMIC DNA]</scope>
    <source>
        <strain evidence="2">RS831</strain>
        <tissue evidence="2">Whole body</tissue>
    </source>
</reference>
<evidence type="ECO:0000256" key="1">
    <source>
        <dbReference type="SAM" id="MobiDB-lite"/>
    </source>
</evidence>
<feature type="compositionally biased region" description="Basic residues" evidence="1">
    <location>
        <begin position="345"/>
        <end position="359"/>
    </location>
</feature>
<dbReference type="Pfam" id="PF00514">
    <property type="entry name" value="Arm"/>
    <property type="match status" value="1"/>
</dbReference>
<name>A0A3S2PCF5_ORYJA</name>
<feature type="region of interest" description="Disordered" evidence="1">
    <location>
        <begin position="1"/>
        <end position="23"/>
    </location>
</feature>
<accession>A0A3S2PCF5</accession>
<proteinExistence type="predicted"/>
<dbReference type="Gene3D" id="1.25.10.10">
    <property type="entry name" value="Leucine-rich Repeat Variant"/>
    <property type="match status" value="1"/>
</dbReference>
<evidence type="ECO:0000313" key="3">
    <source>
        <dbReference type="Proteomes" id="UP000283210"/>
    </source>
</evidence>
<dbReference type="InterPro" id="IPR011989">
    <property type="entry name" value="ARM-like"/>
</dbReference>
<feature type="compositionally biased region" description="Basic and acidic residues" evidence="1">
    <location>
        <begin position="39"/>
        <end position="50"/>
    </location>
</feature>
<protein>
    <recommendedName>
        <fullName evidence="4">Armadillo repeat-containing domain-containing protein</fullName>
    </recommendedName>
</protein>
<reference evidence="2 3" key="2">
    <citation type="submission" date="2019-01" db="EMBL/GenBank/DDBJ databases">
        <title>A chromosome length genome reference of the Java medaka (oryzias javanicus).</title>
        <authorList>
            <person name="Herpin A."/>
            <person name="Takehana Y."/>
            <person name="Naruse K."/>
            <person name="Ansai S."/>
            <person name="Kawaguchi M."/>
        </authorList>
    </citation>
    <scope>NUCLEOTIDE SEQUENCE [LARGE SCALE GENOMIC DNA]</scope>
    <source>
        <strain evidence="2">RS831</strain>
        <tissue evidence="2">Whole body</tissue>
    </source>
</reference>
<evidence type="ECO:0008006" key="4">
    <source>
        <dbReference type="Google" id="ProtNLM"/>
    </source>
</evidence>